<dbReference type="OrthoDB" id="4131546at2"/>
<evidence type="ECO:0000256" key="4">
    <source>
        <dbReference type="ARBA" id="ARBA00023163"/>
    </source>
</evidence>
<dbReference type="GO" id="GO:0032993">
    <property type="term" value="C:protein-DNA complex"/>
    <property type="evidence" value="ECO:0007669"/>
    <property type="project" value="TreeGrafter"/>
</dbReference>
<proteinExistence type="inferred from homology"/>
<dbReference type="STRING" id="134849.SAMN05443668_102123"/>
<organism evidence="7 8">
    <name type="scientific">Cryptosporangium aurantiacum</name>
    <dbReference type="NCBI Taxonomy" id="134849"/>
    <lineage>
        <taxon>Bacteria</taxon>
        <taxon>Bacillati</taxon>
        <taxon>Actinomycetota</taxon>
        <taxon>Actinomycetes</taxon>
        <taxon>Cryptosporangiales</taxon>
        <taxon>Cryptosporangiaceae</taxon>
        <taxon>Cryptosporangium</taxon>
    </lineage>
</organism>
<dbReference type="RefSeq" id="WP_073253267.1">
    <property type="nucleotide sequence ID" value="NZ_FRCS01000002.1"/>
</dbReference>
<keyword evidence="3 7" id="KW-0238">DNA-binding</keyword>
<dbReference type="Pfam" id="PF03466">
    <property type="entry name" value="LysR_substrate"/>
    <property type="match status" value="1"/>
</dbReference>
<gene>
    <name evidence="7" type="ORF">SAMN05443668_102123</name>
</gene>
<evidence type="ECO:0000256" key="1">
    <source>
        <dbReference type="ARBA" id="ARBA00009437"/>
    </source>
</evidence>
<protein>
    <submittedName>
        <fullName evidence="7">DNA-binding transcriptional regulator, LysR family</fullName>
    </submittedName>
</protein>
<reference evidence="7 8" key="1">
    <citation type="submission" date="2016-11" db="EMBL/GenBank/DDBJ databases">
        <authorList>
            <person name="Jaros S."/>
            <person name="Januszkiewicz K."/>
            <person name="Wedrychowicz H."/>
        </authorList>
    </citation>
    <scope>NUCLEOTIDE SEQUENCE [LARGE SCALE GENOMIC DNA]</scope>
    <source>
        <strain evidence="7 8">DSM 46144</strain>
    </source>
</reference>
<keyword evidence="8" id="KW-1185">Reference proteome</keyword>
<dbReference type="Proteomes" id="UP000184440">
    <property type="component" value="Unassembled WGS sequence"/>
</dbReference>
<dbReference type="SUPFAM" id="SSF46785">
    <property type="entry name" value="Winged helix' DNA-binding domain"/>
    <property type="match status" value="1"/>
</dbReference>
<dbReference type="InterPro" id="IPR036388">
    <property type="entry name" value="WH-like_DNA-bd_sf"/>
</dbReference>
<keyword evidence="4" id="KW-0804">Transcription</keyword>
<dbReference type="SUPFAM" id="SSF53850">
    <property type="entry name" value="Periplasmic binding protein-like II"/>
    <property type="match status" value="1"/>
</dbReference>
<feature type="region of interest" description="Disordered" evidence="5">
    <location>
        <begin position="298"/>
        <end position="317"/>
    </location>
</feature>
<keyword evidence="2" id="KW-0805">Transcription regulation</keyword>
<accession>A0A1M7MHG9</accession>
<dbReference type="Pfam" id="PF00126">
    <property type="entry name" value="HTH_1"/>
    <property type="match status" value="1"/>
</dbReference>
<dbReference type="InterPro" id="IPR005119">
    <property type="entry name" value="LysR_subst-bd"/>
</dbReference>
<dbReference type="GO" id="GO:0003700">
    <property type="term" value="F:DNA-binding transcription factor activity"/>
    <property type="evidence" value="ECO:0007669"/>
    <property type="project" value="InterPro"/>
</dbReference>
<evidence type="ECO:0000313" key="7">
    <source>
        <dbReference type="EMBL" id="SHM90254.1"/>
    </source>
</evidence>
<dbReference type="InterPro" id="IPR036390">
    <property type="entry name" value="WH_DNA-bd_sf"/>
</dbReference>
<evidence type="ECO:0000256" key="2">
    <source>
        <dbReference type="ARBA" id="ARBA00023015"/>
    </source>
</evidence>
<dbReference type="Gene3D" id="3.40.190.10">
    <property type="entry name" value="Periplasmic binding protein-like II"/>
    <property type="match status" value="2"/>
</dbReference>
<dbReference type="AlphaFoldDB" id="A0A1M7MHG9"/>
<dbReference type="GO" id="GO:0003677">
    <property type="term" value="F:DNA binding"/>
    <property type="evidence" value="ECO:0007669"/>
    <property type="project" value="UniProtKB-KW"/>
</dbReference>
<comment type="similarity">
    <text evidence="1">Belongs to the LysR transcriptional regulatory family.</text>
</comment>
<dbReference type="EMBL" id="FRCS01000002">
    <property type="protein sequence ID" value="SHM90254.1"/>
    <property type="molecule type" value="Genomic_DNA"/>
</dbReference>
<feature type="domain" description="HTH lysR-type" evidence="6">
    <location>
        <begin position="2"/>
        <end position="59"/>
    </location>
</feature>
<name>A0A1M7MHG9_9ACTN</name>
<evidence type="ECO:0000313" key="8">
    <source>
        <dbReference type="Proteomes" id="UP000184440"/>
    </source>
</evidence>
<sequence length="317" mass="34181">MLDLHRLRLLREVHLRGSLAAAATALRYSPSAVSQQLAVLEREVGVPLLEKVGRGVRLTAQAQILVGHTEVVLERLELAEAEVAASLRDVTGTVRVACFQTVALSLMPSMLDHVRTAYPRLRVELSQVDPDVSMPALQARDYDLAVAEEFPGRPQPLLTGLDREEVGPDPLRLALPPSLADREITDLAQLADQPWIVEPPTKPARHWVTTICRAAGFEPDVLHESADMLLNARLVETGHGVALLPDLVWQGAPPPVAVRDLPGGRAYRQIYTAARVGSGHHPAITAVRAALRAAHSAASISGPSESADELFGNPVPE</sequence>
<dbReference type="PROSITE" id="PS50931">
    <property type="entry name" value="HTH_LYSR"/>
    <property type="match status" value="1"/>
</dbReference>
<dbReference type="InterPro" id="IPR000847">
    <property type="entry name" value="LysR_HTH_N"/>
</dbReference>
<evidence type="ECO:0000259" key="6">
    <source>
        <dbReference type="PROSITE" id="PS50931"/>
    </source>
</evidence>
<dbReference type="PANTHER" id="PTHR30346:SF29">
    <property type="entry name" value="LYSR SUBSTRATE-BINDING"/>
    <property type="match status" value="1"/>
</dbReference>
<evidence type="ECO:0000256" key="5">
    <source>
        <dbReference type="SAM" id="MobiDB-lite"/>
    </source>
</evidence>
<dbReference type="PANTHER" id="PTHR30346">
    <property type="entry name" value="TRANSCRIPTIONAL DUAL REGULATOR HCAR-RELATED"/>
    <property type="match status" value="1"/>
</dbReference>
<evidence type="ECO:0000256" key="3">
    <source>
        <dbReference type="ARBA" id="ARBA00023125"/>
    </source>
</evidence>
<dbReference type="Gene3D" id="1.10.10.10">
    <property type="entry name" value="Winged helix-like DNA-binding domain superfamily/Winged helix DNA-binding domain"/>
    <property type="match status" value="1"/>
</dbReference>